<dbReference type="GO" id="GO:0016878">
    <property type="term" value="F:acid-thiol ligase activity"/>
    <property type="evidence" value="ECO:0007669"/>
    <property type="project" value="UniProtKB-ARBA"/>
</dbReference>
<dbReference type="InterPro" id="IPR000873">
    <property type="entry name" value="AMP-dep_synth/lig_dom"/>
</dbReference>
<feature type="domain" description="AMP-dependent synthetase/ligase" evidence="1">
    <location>
        <begin position="8"/>
        <end position="358"/>
    </location>
</feature>
<dbReference type="RefSeq" id="WP_114644258.1">
    <property type="nucleotide sequence ID" value="NZ_QQNH01000001.1"/>
</dbReference>
<dbReference type="Gene3D" id="3.30.300.30">
    <property type="match status" value="1"/>
</dbReference>
<dbReference type="InterPro" id="IPR020845">
    <property type="entry name" value="AMP-binding_CS"/>
</dbReference>
<dbReference type="PROSITE" id="PS00455">
    <property type="entry name" value="AMP_BINDING"/>
    <property type="match status" value="1"/>
</dbReference>
<evidence type="ECO:0000259" key="2">
    <source>
        <dbReference type="Pfam" id="PF13193"/>
    </source>
</evidence>
<evidence type="ECO:0000313" key="3">
    <source>
        <dbReference type="EMBL" id="RDE10538.1"/>
    </source>
</evidence>
<feature type="domain" description="AMP-binding enzyme C-terminal" evidence="2">
    <location>
        <begin position="409"/>
        <end position="483"/>
    </location>
</feature>
<organism evidence="3 4">
    <name type="scientific">Pelagibacterium lacus</name>
    <dbReference type="NCBI Taxonomy" id="2282655"/>
    <lineage>
        <taxon>Bacteria</taxon>
        <taxon>Pseudomonadati</taxon>
        <taxon>Pseudomonadota</taxon>
        <taxon>Alphaproteobacteria</taxon>
        <taxon>Hyphomicrobiales</taxon>
        <taxon>Devosiaceae</taxon>
        <taxon>Pelagibacterium</taxon>
    </lineage>
</organism>
<evidence type="ECO:0000313" key="4">
    <source>
        <dbReference type="Proteomes" id="UP000253759"/>
    </source>
</evidence>
<dbReference type="Gene3D" id="3.40.50.12780">
    <property type="entry name" value="N-terminal domain of ligase-like"/>
    <property type="match status" value="1"/>
</dbReference>
<dbReference type="Proteomes" id="UP000253759">
    <property type="component" value="Unassembled WGS sequence"/>
</dbReference>
<dbReference type="InterPro" id="IPR025110">
    <property type="entry name" value="AMP-bd_C"/>
</dbReference>
<sequence>MNFAVFLEMRARSAPDEIALVDKRHRFTWSGLDRAASRFASLLAARGVRPGDRVATFMTNRAEMVIAFLGALKAGAVFLPVNARLQEADLARVLDHARPAMVLVTEDRAGLVAAPHADNTIVVDGAAGLLALLDTMPDDFPMLGRQSHDIANIIYSSGTTGMPKAAIHTHGVRLAIAGGMADHFKLSIHDAALVVSPLFHIAGLNVLCNALFAGCKIVLLEKWDLADFLSILTAERITYMQMVSTILVDIAAAPASAFAGLDSAVRFTWGGGHNVDTETITLYEKRIGGVFLQGWGRTEGGFTYNLLDRDKRRFDTHGKVNTNASEVAVYDHAAGRLAAPGDIGEIVVRGDGVSPGYWDGDYVRVRPPLEGGWQPTGDLGRFDADGQMHFLGRDDHMIKTGGENVYPAEVEAVLLDMPEISDAVVLGLPDPRLGQRIAAVLVPARPGVAAADVEAACRRALAGFKIPRAMAFVDKLPRLGSEKVDLAACRALLRNAG</sequence>
<gene>
    <name evidence="3" type="ORF">DVH29_00885</name>
</gene>
<evidence type="ECO:0000259" key="1">
    <source>
        <dbReference type="Pfam" id="PF00501"/>
    </source>
</evidence>
<dbReference type="AlphaFoldDB" id="A0A369W7G8"/>
<dbReference type="InterPro" id="IPR050237">
    <property type="entry name" value="ATP-dep_AMP-bd_enzyme"/>
</dbReference>
<dbReference type="OrthoDB" id="9803968at2"/>
<keyword evidence="3" id="KW-0436">Ligase</keyword>
<protein>
    <submittedName>
        <fullName evidence="3">Long-chain fatty acid--CoA ligase</fullName>
    </submittedName>
</protein>
<proteinExistence type="predicted"/>
<dbReference type="InterPro" id="IPR045851">
    <property type="entry name" value="AMP-bd_C_sf"/>
</dbReference>
<dbReference type="SUPFAM" id="SSF56801">
    <property type="entry name" value="Acetyl-CoA synthetase-like"/>
    <property type="match status" value="1"/>
</dbReference>
<dbReference type="Pfam" id="PF00501">
    <property type="entry name" value="AMP-binding"/>
    <property type="match status" value="1"/>
</dbReference>
<dbReference type="EMBL" id="QQNH01000001">
    <property type="protein sequence ID" value="RDE10538.1"/>
    <property type="molecule type" value="Genomic_DNA"/>
</dbReference>
<accession>A0A369W7G8</accession>
<dbReference type="PANTHER" id="PTHR43767:SF1">
    <property type="entry name" value="NONRIBOSOMAL PEPTIDE SYNTHASE PES1 (EUROFUNG)-RELATED"/>
    <property type="match status" value="1"/>
</dbReference>
<dbReference type="InterPro" id="IPR042099">
    <property type="entry name" value="ANL_N_sf"/>
</dbReference>
<dbReference type="Pfam" id="PF13193">
    <property type="entry name" value="AMP-binding_C"/>
    <property type="match status" value="1"/>
</dbReference>
<keyword evidence="4" id="KW-1185">Reference proteome</keyword>
<dbReference type="PANTHER" id="PTHR43767">
    <property type="entry name" value="LONG-CHAIN-FATTY-ACID--COA LIGASE"/>
    <property type="match status" value="1"/>
</dbReference>
<name>A0A369W7G8_9HYPH</name>
<reference evidence="4" key="1">
    <citation type="submission" date="2018-07" db="EMBL/GenBank/DDBJ databases">
        <authorList>
            <person name="Liu B.-T."/>
            <person name="Du Z."/>
        </authorList>
    </citation>
    <scope>NUCLEOTIDE SEQUENCE [LARGE SCALE GENOMIC DNA]</scope>
    <source>
        <strain evidence="4">XYN52</strain>
    </source>
</reference>
<comment type="caution">
    <text evidence="3">The sequence shown here is derived from an EMBL/GenBank/DDBJ whole genome shotgun (WGS) entry which is preliminary data.</text>
</comment>